<accession>A0ABS9ELC8</accession>
<feature type="compositionally biased region" description="Basic and acidic residues" evidence="2">
    <location>
        <begin position="167"/>
        <end position="183"/>
    </location>
</feature>
<dbReference type="EMBL" id="JAKGUD010000003">
    <property type="protein sequence ID" value="MCF4142017.1"/>
    <property type="molecule type" value="Genomic_DNA"/>
</dbReference>
<dbReference type="RefSeq" id="WP_236098773.1">
    <property type="nucleotide sequence ID" value="NZ_JAKGUD010000003.1"/>
</dbReference>
<evidence type="ECO:0000313" key="4">
    <source>
        <dbReference type="Proteomes" id="UP001200430"/>
    </source>
</evidence>
<dbReference type="Pfam" id="PF03780">
    <property type="entry name" value="Asp23"/>
    <property type="match status" value="1"/>
</dbReference>
<keyword evidence="4" id="KW-1185">Reference proteome</keyword>
<name>A0ABS9ELC8_9BACT</name>
<proteinExistence type="inferred from homology"/>
<dbReference type="PANTHER" id="PTHR34297">
    <property type="entry name" value="HYPOTHETICAL CYTOSOLIC PROTEIN-RELATED"/>
    <property type="match status" value="1"/>
</dbReference>
<sequence>MDDMNHTVVETEKTEIVDVESAVAEAEGELSGDVAGKVHISEDVITELARQALQKVNGIQPASSGIASKLGLGRKVTEGVKVYVDEGENPSISVDAFLMVKYGLRIPDLAWDVQETVKNELEGMTGYAVNYVNIYVQGVYFDEPKVDESSGEVVEPTESTEEEPRDDNEAIDERSETQSKDQE</sequence>
<dbReference type="InterPro" id="IPR005531">
    <property type="entry name" value="Asp23"/>
</dbReference>
<evidence type="ECO:0000313" key="3">
    <source>
        <dbReference type="EMBL" id="MCF4142017.1"/>
    </source>
</evidence>
<feature type="region of interest" description="Disordered" evidence="2">
    <location>
        <begin position="146"/>
        <end position="183"/>
    </location>
</feature>
<comment type="caution">
    <text evidence="3">The sequence shown here is derived from an EMBL/GenBank/DDBJ whole genome shotgun (WGS) entry which is preliminary data.</text>
</comment>
<comment type="similarity">
    <text evidence="1">Belongs to the asp23 family.</text>
</comment>
<dbReference type="Proteomes" id="UP001200430">
    <property type="component" value="Unassembled WGS sequence"/>
</dbReference>
<evidence type="ECO:0000256" key="2">
    <source>
        <dbReference type="SAM" id="MobiDB-lite"/>
    </source>
</evidence>
<reference evidence="3 4" key="1">
    <citation type="submission" date="2022-01" db="EMBL/GenBank/DDBJ databases">
        <title>Dethiosulfovibrio faecalis sp. nov., a novel proteolytic, non-sulfur-reducing bacterium isolated from a marine aquaculture solid waste bioreactor.</title>
        <authorList>
            <person name="Grabowski S."/>
            <person name="Apolinario E."/>
            <person name="Schneider N."/>
            <person name="Marshall C.W."/>
            <person name="Sowers K.R."/>
        </authorList>
    </citation>
    <scope>NUCLEOTIDE SEQUENCE [LARGE SCALE GENOMIC DNA]</scope>
    <source>
        <strain evidence="3 4">DSM 12537</strain>
    </source>
</reference>
<gene>
    <name evidence="3" type="ORF">L2W38_04200</name>
</gene>
<protein>
    <submittedName>
        <fullName evidence="3">Asp23/Gls24 family envelope stress response protein</fullName>
    </submittedName>
</protein>
<evidence type="ECO:0000256" key="1">
    <source>
        <dbReference type="ARBA" id="ARBA00005721"/>
    </source>
</evidence>
<organism evidence="3 4">
    <name type="scientific">Dethiosulfovibrio marinus</name>
    <dbReference type="NCBI Taxonomy" id="133532"/>
    <lineage>
        <taxon>Bacteria</taxon>
        <taxon>Thermotogati</taxon>
        <taxon>Synergistota</taxon>
        <taxon>Synergistia</taxon>
        <taxon>Synergistales</taxon>
        <taxon>Dethiosulfovibrionaceae</taxon>
        <taxon>Dethiosulfovibrio</taxon>
    </lineage>
</organism>